<gene>
    <name evidence="2" type="ORF">G2W53_030814</name>
</gene>
<dbReference type="InterPro" id="IPR012394">
    <property type="entry name" value="Aldehyde_DH_NAD(P)"/>
</dbReference>
<organism evidence="2 3">
    <name type="scientific">Senna tora</name>
    <dbReference type="NCBI Taxonomy" id="362788"/>
    <lineage>
        <taxon>Eukaryota</taxon>
        <taxon>Viridiplantae</taxon>
        <taxon>Streptophyta</taxon>
        <taxon>Embryophyta</taxon>
        <taxon>Tracheophyta</taxon>
        <taxon>Spermatophyta</taxon>
        <taxon>Magnoliopsida</taxon>
        <taxon>eudicotyledons</taxon>
        <taxon>Gunneridae</taxon>
        <taxon>Pentapetalae</taxon>
        <taxon>rosids</taxon>
        <taxon>fabids</taxon>
        <taxon>Fabales</taxon>
        <taxon>Fabaceae</taxon>
        <taxon>Caesalpinioideae</taxon>
        <taxon>Cassia clade</taxon>
        <taxon>Senna</taxon>
    </lineage>
</organism>
<dbReference type="InterPro" id="IPR016161">
    <property type="entry name" value="Ald_DH/histidinol_DH"/>
</dbReference>
<accession>A0A834WB61</accession>
<dbReference type="PANTHER" id="PTHR43570:SF16">
    <property type="entry name" value="ALDEHYDE DEHYDROGENASE TYPE III, ISOFORM Q"/>
    <property type="match status" value="1"/>
</dbReference>
<dbReference type="PANTHER" id="PTHR43570">
    <property type="entry name" value="ALDEHYDE DEHYDROGENASE"/>
    <property type="match status" value="1"/>
</dbReference>
<dbReference type="EMBL" id="JAAIUW010000009">
    <property type="protein sequence ID" value="KAF7816845.1"/>
    <property type="molecule type" value="Genomic_DNA"/>
</dbReference>
<dbReference type="GO" id="GO:0004029">
    <property type="term" value="F:aldehyde dehydrogenase (NAD+) activity"/>
    <property type="evidence" value="ECO:0007669"/>
    <property type="project" value="TreeGrafter"/>
</dbReference>
<dbReference type="SUPFAM" id="SSF53720">
    <property type="entry name" value="ALDH-like"/>
    <property type="match status" value="1"/>
</dbReference>
<dbReference type="GO" id="GO:0005737">
    <property type="term" value="C:cytoplasm"/>
    <property type="evidence" value="ECO:0007669"/>
    <property type="project" value="TreeGrafter"/>
</dbReference>
<comment type="caution">
    <text evidence="2">The sequence shown here is derived from an EMBL/GenBank/DDBJ whole genome shotgun (WGS) entry which is preliminary data.</text>
</comment>
<dbReference type="AlphaFoldDB" id="A0A834WB61"/>
<keyword evidence="1" id="KW-0560">Oxidoreductase</keyword>
<dbReference type="Gene3D" id="3.40.605.10">
    <property type="entry name" value="Aldehyde Dehydrogenase, Chain A, domain 1"/>
    <property type="match status" value="1"/>
</dbReference>
<protein>
    <submittedName>
        <fullName evidence="2">Aldehyde dehydrogenase family 3 member H1-like isoform X2</fullName>
    </submittedName>
</protein>
<dbReference type="InterPro" id="IPR016162">
    <property type="entry name" value="Ald_DH_N"/>
</dbReference>
<dbReference type="OrthoDB" id="440325at2759"/>
<dbReference type="Proteomes" id="UP000634136">
    <property type="component" value="Unassembled WGS sequence"/>
</dbReference>
<evidence type="ECO:0000256" key="1">
    <source>
        <dbReference type="ARBA" id="ARBA00023002"/>
    </source>
</evidence>
<dbReference type="GO" id="GO:0006081">
    <property type="term" value="P:aldehyde metabolic process"/>
    <property type="evidence" value="ECO:0007669"/>
    <property type="project" value="InterPro"/>
</dbReference>
<evidence type="ECO:0000313" key="3">
    <source>
        <dbReference type="Proteomes" id="UP000634136"/>
    </source>
</evidence>
<reference evidence="2" key="1">
    <citation type="submission" date="2020-09" db="EMBL/GenBank/DDBJ databases">
        <title>Genome-Enabled Discovery of Anthraquinone Biosynthesis in Senna tora.</title>
        <authorList>
            <person name="Kang S.-H."/>
            <person name="Pandey R.P."/>
            <person name="Lee C.-M."/>
            <person name="Sim J.-S."/>
            <person name="Jeong J.-T."/>
            <person name="Choi B.-S."/>
            <person name="Jung M."/>
            <person name="Ginzburg D."/>
            <person name="Zhao K."/>
            <person name="Won S.Y."/>
            <person name="Oh T.-J."/>
            <person name="Yu Y."/>
            <person name="Kim N.-H."/>
            <person name="Lee O.R."/>
            <person name="Lee T.-H."/>
            <person name="Bashyal P."/>
            <person name="Kim T.-S."/>
            <person name="Lee W.-H."/>
            <person name="Kawkins C."/>
            <person name="Kim C.-K."/>
            <person name="Kim J.S."/>
            <person name="Ahn B.O."/>
            <person name="Rhee S.Y."/>
            <person name="Sohng J.K."/>
        </authorList>
    </citation>
    <scope>NUCLEOTIDE SEQUENCE</scope>
    <source>
        <tissue evidence="2">Leaf</tissue>
    </source>
</reference>
<name>A0A834WB61_9FABA</name>
<keyword evidence="3" id="KW-1185">Reference proteome</keyword>
<proteinExistence type="predicted"/>
<sequence>MADMTRFDSEAASAMVKELRVTFGSGKTQSYGWRVSQLESIMKLTDHHQQEIVQALQSDLSKPETEAFVHESLSKT</sequence>
<evidence type="ECO:0000313" key="2">
    <source>
        <dbReference type="EMBL" id="KAF7816845.1"/>
    </source>
</evidence>